<dbReference type="SUPFAM" id="SSF46626">
    <property type="entry name" value="Cytochrome c"/>
    <property type="match status" value="1"/>
</dbReference>
<comment type="function">
    <text evidence="1">Functions as an electron carrier between membrane-bound cytochrome b6-f and photosystem I in oxygenic photosynthesis.</text>
</comment>
<keyword evidence="3" id="KW-0813">Transport</keyword>
<keyword evidence="8" id="KW-0793">Thylakoid</keyword>
<dbReference type="GO" id="GO:0050660">
    <property type="term" value="F:flavin adenine dinucleotide binding"/>
    <property type="evidence" value="ECO:0007669"/>
    <property type="project" value="InterPro"/>
</dbReference>
<evidence type="ECO:0000256" key="9">
    <source>
        <dbReference type="ARBA" id="ARBA00030448"/>
    </source>
</evidence>
<dbReference type="Pfam" id="PF13442">
    <property type="entry name" value="Cytochrome_CBB3"/>
    <property type="match status" value="1"/>
</dbReference>
<gene>
    <name evidence="14" type="ORF">D5086_0000173660</name>
</gene>
<dbReference type="GO" id="GO:0020037">
    <property type="term" value="F:heme binding"/>
    <property type="evidence" value="ECO:0007669"/>
    <property type="project" value="InterPro"/>
</dbReference>
<evidence type="ECO:0000256" key="11">
    <source>
        <dbReference type="ARBA" id="ARBA00033211"/>
    </source>
</evidence>
<dbReference type="GO" id="GO:0009055">
    <property type="term" value="F:electron transfer activity"/>
    <property type="evidence" value="ECO:0007669"/>
    <property type="project" value="InterPro"/>
</dbReference>
<comment type="similarity">
    <text evidence="2">Belongs to the cytochrome c family. PetJ subfamily.</text>
</comment>
<keyword evidence="4 12" id="KW-0349">Heme</keyword>
<proteinExistence type="inferred from homology"/>
<evidence type="ECO:0000256" key="4">
    <source>
        <dbReference type="ARBA" id="ARBA00022617"/>
    </source>
</evidence>
<dbReference type="GO" id="GO:0016020">
    <property type="term" value="C:membrane"/>
    <property type="evidence" value="ECO:0007669"/>
    <property type="project" value="InterPro"/>
</dbReference>
<dbReference type="EMBL" id="RCHU01000571">
    <property type="protein sequence ID" value="TKS01356.1"/>
    <property type="molecule type" value="Genomic_DNA"/>
</dbReference>
<dbReference type="InterPro" id="IPR036909">
    <property type="entry name" value="Cyt_c-like_dom_sf"/>
</dbReference>
<comment type="caution">
    <text evidence="14">The sequence shown here is derived from an EMBL/GenBank/DDBJ whole genome shotgun (WGS) entry which is preliminary data.</text>
</comment>
<protein>
    <recommendedName>
        <fullName evidence="11">Cytochrome c-553</fullName>
    </recommendedName>
    <alternativeName>
        <fullName evidence="10">Cytochrome c553</fullName>
    </alternativeName>
    <alternativeName>
        <fullName evidence="9">Soluble cytochrome f</fullName>
    </alternativeName>
</protein>
<accession>A0A4V6A823</accession>
<keyword evidence="6" id="KW-0249">Electron transport</keyword>
<dbReference type="InterPro" id="IPR009056">
    <property type="entry name" value="Cyt_c-like_dom"/>
</dbReference>
<evidence type="ECO:0000256" key="8">
    <source>
        <dbReference type="ARBA" id="ARBA00023078"/>
    </source>
</evidence>
<dbReference type="GO" id="GO:0005506">
    <property type="term" value="F:iron ion binding"/>
    <property type="evidence" value="ECO:0007669"/>
    <property type="project" value="InterPro"/>
</dbReference>
<sequence>MWIPSVMSCCSHGHNSILIKGNEKQGGSQNPVVLKQKEVKLVKSLALPLMAALVALSPIVNTPVSLGQTLDVQRGASLFSRTCIGCHDAGGNIIQPGATLFTKDLQRNGVDTEEEIYRITYFGKGRMPGFGESCTPRGQCTFGPRLQDEEIKLLAQFVKSQADQGWPNIEINCVSGFDAERMLGYAIFKDGKSAKLPYPLERTFFQMLQEEAFMLALLILQADIPTCFVSLVLENCNLRCPIQGVFRASPDHPARNEMCQACFDYMSLEGVFSNGLIAPLSGLDPRPVSSVLHFFAVAIYGGGRLMLPLSLVCTVLSRLCRLGRRGCPVTKLLTIENHQQYFRI</sequence>
<name>A0A4V6A823_POPAL</name>
<dbReference type="PANTHER" id="PTHR34688">
    <property type="entry name" value="CYTOCHROME C6, CHLOROPLASTIC"/>
    <property type="match status" value="1"/>
</dbReference>
<dbReference type="Gene3D" id="1.10.760.10">
    <property type="entry name" value="Cytochrome c-like domain"/>
    <property type="match status" value="1"/>
</dbReference>
<evidence type="ECO:0000256" key="2">
    <source>
        <dbReference type="ARBA" id="ARBA00009650"/>
    </source>
</evidence>
<evidence type="ECO:0000259" key="13">
    <source>
        <dbReference type="PROSITE" id="PS51007"/>
    </source>
</evidence>
<evidence type="ECO:0000256" key="5">
    <source>
        <dbReference type="ARBA" id="ARBA00022723"/>
    </source>
</evidence>
<dbReference type="InterPro" id="IPR013698">
    <property type="entry name" value="Squalene_epoxidase"/>
</dbReference>
<dbReference type="GO" id="GO:0004506">
    <property type="term" value="F:squalene monooxygenase activity"/>
    <property type="evidence" value="ECO:0007669"/>
    <property type="project" value="InterPro"/>
</dbReference>
<dbReference type="PROSITE" id="PS51007">
    <property type="entry name" value="CYTC"/>
    <property type="match status" value="1"/>
</dbReference>
<reference evidence="14" key="1">
    <citation type="submission" date="2018-10" db="EMBL/GenBank/DDBJ databases">
        <title>Population genomic analysis revealed the cold adaptation of white poplar.</title>
        <authorList>
            <person name="Liu Y.-J."/>
        </authorList>
    </citation>
    <scope>NUCLEOTIDE SEQUENCE [LARGE SCALE GENOMIC DNA]</scope>
    <source>
        <strain evidence="14">PAL-ZL1</strain>
    </source>
</reference>
<keyword evidence="7 12" id="KW-0408">Iron</keyword>
<evidence type="ECO:0000256" key="1">
    <source>
        <dbReference type="ARBA" id="ARBA00002347"/>
    </source>
</evidence>
<feature type="domain" description="Cytochrome c" evidence="13">
    <location>
        <begin position="70"/>
        <end position="162"/>
    </location>
</feature>
<evidence type="ECO:0000256" key="10">
    <source>
        <dbReference type="ARBA" id="ARBA00031247"/>
    </source>
</evidence>
<evidence type="ECO:0000313" key="14">
    <source>
        <dbReference type="EMBL" id="TKS01356.1"/>
    </source>
</evidence>
<dbReference type="STRING" id="43335.A0A4V6A823"/>
<dbReference type="AlphaFoldDB" id="A0A4V6A823"/>
<evidence type="ECO:0000256" key="3">
    <source>
        <dbReference type="ARBA" id="ARBA00022448"/>
    </source>
</evidence>
<organism evidence="14">
    <name type="scientific">Populus alba</name>
    <name type="common">White poplar</name>
    <dbReference type="NCBI Taxonomy" id="43335"/>
    <lineage>
        <taxon>Eukaryota</taxon>
        <taxon>Viridiplantae</taxon>
        <taxon>Streptophyta</taxon>
        <taxon>Embryophyta</taxon>
        <taxon>Tracheophyta</taxon>
        <taxon>Spermatophyta</taxon>
        <taxon>Magnoliopsida</taxon>
        <taxon>eudicotyledons</taxon>
        <taxon>Gunneridae</taxon>
        <taxon>Pentapetalae</taxon>
        <taxon>rosids</taxon>
        <taxon>fabids</taxon>
        <taxon>Malpighiales</taxon>
        <taxon>Salicaceae</taxon>
        <taxon>Saliceae</taxon>
        <taxon>Populus</taxon>
    </lineage>
</organism>
<dbReference type="InterPro" id="IPR023655">
    <property type="entry name" value="Cyt_C6"/>
</dbReference>
<dbReference type="FunFam" id="1.10.760.10:FF:000021">
    <property type="entry name" value="Cytochrome c6, chloroplastic"/>
    <property type="match status" value="1"/>
</dbReference>
<evidence type="ECO:0000256" key="12">
    <source>
        <dbReference type="PROSITE-ProRule" id="PRU00433"/>
    </source>
</evidence>
<evidence type="ECO:0000256" key="7">
    <source>
        <dbReference type="ARBA" id="ARBA00023004"/>
    </source>
</evidence>
<evidence type="ECO:0000256" key="6">
    <source>
        <dbReference type="ARBA" id="ARBA00022982"/>
    </source>
</evidence>
<dbReference type="PANTHER" id="PTHR34688:SF2">
    <property type="entry name" value="CYTOCHROME C6, CHLOROPLASTIC"/>
    <property type="match status" value="1"/>
</dbReference>
<dbReference type="Pfam" id="PF08491">
    <property type="entry name" value="SE"/>
    <property type="match status" value="1"/>
</dbReference>
<keyword evidence="5 12" id="KW-0479">Metal-binding</keyword>